<dbReference type="GO" id="GO:0004300">
    <property type="term" value="F:enoyl-CoA hydratase activity"/>
    <property type="evidence" value="ECO:0007669"/>
    <property type="project" value="UniProtKB-EC"/>
</dbReference>
<dbReference type="PANTHER" id="PTHR42964:SF1">
    <property type="entry name" value="POLYKETIDE BIOSYNTHESIS ENOYL-COA HYDRATASE PKSH-RELATED"/>
    <property type="match status" value="1"/>
</dbReference>
<protein>
    <submittedName>
        <fullName evidence="3">Enoyl-CoA hydratase</fullName>
        <ecNumber evidence="3">4.2.1.17</ecNumber>
    </submittedName>
</protein>
<dbReference type="EMBL" id="AQQZ01000003">
    <property type="protein sequence ID" value="KNG93951.1"/>
    <property type="molecule type" value="Genomic_DNA"/>
</dbReference>
<sequence length="262" mass="27765">MQFETLEIERDARGVATLWLNRPDTHNAMSSEMLAELVAATEALGADPDVRVVVLAGRGRSFSAGADLGWMRAQFGMDATTRAAESAKLGRMLKALNEMPKPLIGRVHGHAIAGGLGLLSVCDAVIAVPGVKMALTETKLGIVPANIGPYVVAKIGVGAARRIFMSARTFSTDEALAMGLVSRVVDPEALDAAIEDEIAPYLACAPGAVAEAKRLLLSFADLPDEARIAELVNLLAARWETDEAQEGITAFFDKRKPGWAAD</sequence>
<keyword evidence="4" id="KW-1185">Reference proteome</keyword>
<dbReference type="Gene3D" id="3.90.226.10">
    <property type="entry name" value="2-enoyl-CoA Hydratase, Chain A, domain 1"/>
    <property type="match status" value="1"/>
</dbReference>
<dbReference type="Gene3D" id="1.10.12.10">
    <property type="entry name" value="Lyase 2-enoyl-coa Hydratase, Chain A, domain 2"/>
    <property type="match status" value="1"/>
</dbReference>
<accession>A0A0L1JQD3</accession>
<dbReference type="InterPro" id="IPR014748">
    <property type="entry name" value="Enoyl-CoA_hydra_C"/>
</dbReference>
<dbReference type="RefSeq" id="WP_050530084.1">
    <property type="nucleotide sequence ID" value="NZ_AQQZ01000003.1"/>
</dbReference>
<comment type="caution">
    <text evidence="3">The sequence shown here is derived from an EMBL/GenBank/DDBJ whole genome shotgun (WGS) entry which is preliminary data.</text>
</comment>
<dbReference type="EC" id="4.2.1.17" evidence="3"/>
<reference evidence="3 4" key="1">
    <citation type="journal article" date="2015" name="Int. J. Syst. Evol. Microbiol.">
        <title>Aestuariivita atlantica sp. nov., isolated from deep sea sediment of the Atlantic Ocean.</title>
        <authorList>
            <person name="Li G."/>
            <person name="Lai Q."/>
            <person name="Du Y."/>
            <person name="Liu X."/>
            <person name="Sun F."/>
            <person name="Shao Z."/>
        </authorList>
    </citation>
    <scope>NUCLEOTIDE SEQUENCE [LARGE SCALE GENOMIC DNA]</scope>
    <source>
        <strain evidence="3 4">22II-S11-z3</strain>
    </source>
</reference>
<name>A0A0L1JQD3_9RHOB</name>
<dbReference type="PROSITE" id="PS00166">
    <property type="entry name" value="ENOYL_COA_HYDRATASE"/>
    <property type="match status" value="1"/>
</dbReference>
<evidence type="ECO:0000313" key="4">
    <source>
        <dbReference type="Proteomes" id="UP000036938"/>
    </source>
</evidence>
<dbReference type="InterPro" id="IPR051683">
    <property type="entry name" value="Enoyl-CoA_Hydratase/Isomerase"/>
</dbReference>
<comment type="similarity">
    <text evidence="1 2">Belongs to the enoyl-CoA hydratase/isomerase family.</text>
</comment>
<evidence type="ECO:0000256" key="1">
    <source>
        <dbReference type="ARBA" id="ARBA00005254"/>
    </source>
</evidence>
<organism evidence="3 4">
    <name type="scientific">Pseudaestuariivita atlantica</name>
    <dbReference type="NCBI Taxonomy" id="1317121"/>
    <lineage>
        <taxon>Bacteria</taxon>
        <taxon>Pseudomonadati</taxon>
        <taxon>Pseudomonadota</taxon>
        <taxon>Alphaproteobacteria</taxon>
        <taxon>Rhodobacterales</taxon>
        <taxon>Paracoccaceae</taxon>
        <taxon>Pseudaestuariivita</taxon>
    </lineage>
</organism>
<keyword evidence="3" id="KW-0456">Lyase</keyword>
<dbReference type="STRING" id="1317121.ATO11_06680"/>
<dbReference type="InterPro" id="IPR001753">
    <property type="entry name" value="Enoyl-CoA_hydra/iso"/>
</dbReference>
<dbReference type="PANTHER" id="PTHR42964">
    <property type="entry name" value="ENOYL-COA HYDRATASE"/>
    <property type="match status" value="1"/>
</dbReference>
<dbReference type="CDD" id="cd06558">
    <property type="entry name" value="crotonase-like"/>
    <property type="match status" value="1"/>
</dbReference>
<dbReference type="InterPro" id="IPR029045">
    <property type="entry name" value="ClpP/crotonase-like_dom_sf"/>
</dbReference>
<dbReference type="PATRIC" id="fig|1317121.7.peg.1939"/>
<dbReference type="Proteomes" id="UP000036938">
    <property type="component" value="Unassembled WGS sequence"/>
</dbReference>
<evidence type="ECO:0000313" key="3">
    <source>
        <dbReference type="EMBL" id="KNG93951.1"/>
    </source>
</evidence>
<dbReference type="Pfam" id="PF00378">
    <property type="entry name" value="ECH_1"/>
    <property type="match status" value="1"/>
</dbReference>
<evidence type="ECO:0000256" key="2">
    <source>
        <dbReference type="RuleBase" id="RU003707"/>
    </source>
</evidence>
<gene>
    <name evidence="3" type="ORF">ATO11_06680</name>
</gene>
<dbReference type="SUPFAM" id="SSF52096">
    <property type="entry name" value="ClpP/crotonase"/>
    <property type="match status" value="1"/>
</dbReference>
<dbReference type="OrthoDB" id="9795613at2"/>
<proteinExistence type="inferred from homology"/>
<dbReference type="InterPro" id="IPR018376">
    <property type="entry name" value="Enoyl-CoA_hyd/isom_CS"/>
</dbReference>
<dbReference type="NCBIfam" id="NF005675">
    <property type="entry name" value="PRK07468.1"/>
    <property type="match status" value="1"/>
</dbReference>
<dbReference type="AlphaFoldDB" id="A0A0L1JQD3"/>